<protein>
    <submittedName>
        <fullName evidence="1">Uncharacterized protein</fullName>
    </submittedName>
</protein>
<organism evidence="1 2">
    <name type="scientific">Steinernema hermaphroditum</name>
    <dbReference type="NCBI Taxonomy" id="289476"/>
    <lineage>
        <taxon>Eukaryota</taxon>
        <taxon>Metazoa</taxon>
        <taxon>Ecdysozoa</taxon>
        <taxon>Nematoda</taxon>
        <taxon>Chromadorea</taxon>
        <taxon>Rhabditida</taxon>
        <taxon>Tylenchina</taxon>
        <taxon>Panagrolaimomorpha</taxon>
        <taxon>Strongyloidoidea</taxon>
        <taxon>Steinernematidae</taxon>
        <taxon>Steinernema</taxon>
    </lineage>
</organism>
<reference evidence="1" key="1">
    <citation type="submission" date="2023-06" db="EMBL/GenBank/DDBJ databases">
        <title>Genomic analysis of the entomopathogenic nematode Steinernema hermaphroditum.</title>
        <authorList>
            <person name="Schwarz E.M."/>
            <person name="Heppert J.K."/>
            <person name="Baniya A."/>
            <person name="Schwartz H.T."/>
            <person name="Tan C.-H."/>
            <person name="Antoshechkin I."/>
            <person name="Sternberg P.W."/>
            <person name="Goodrich-Blair H."/>
            <person name="Dillman A.R."/>
        </authorList>
    </citation>
    <scope>NUCLEOTIDE SEQUENCE</scope>
    <source>
        <strain evidence="1">PS9179</strain>
        <tissue evidence="1">Whole animal</tissue>
    </source>
</reference>
<dbReference type="AlphaFoldDB" id="A0AA39HPE9"/>
<evidence type="ECO:0000313" key="1">
    <source>
        <dbReference type="EMBL" id="KAK0409095.1"/>
    </source>
</evidence>
<dbReference type="Proteomes" id="UP001175271">
    <property type="component" value="Unassembled WGS sequence"/>
</dbReference>
<comment type="caution">
    <text evidence="1">The sequence shown here is derived from an EMBL/GenBank/DDBJ whole genome shotgun (WGS) entry which is preliminary data.</text>
</comment>
<accession>A0AA39HPE9</accession>
<dbReference type="EMBL" id="JAUCMV010000003">
    <property type="protein sequence ID" value="KAK0409095.1"/>
    <property type="molecule type" value="Genomic_DNA"/>
</dbReference>
<evidence type="ECO:0000313" key="2">
    <source>
        <dbReference type="Proteomes" id="UP001175271"/>
    </source>
</evidence>
<sequence>MAWLNFCYVAQVPVKHVTLGELRNIFKKLRCYFRFPRIEIGKYSKKLLSLIEDLNFRTIWTNKHTEAIEQLIMSQMERGHLQDLRIRQAGWSDEFLSKLHAIMPNLKSLYSGYGTGYVLTMEGLATLFESEPLLSKREIRSEQIARSAKGISWRRADGVTLDMKFLIRATIILFIRKP</sequence>
<proteinExistence type="predicted"/>
<name>A0AA39HPE9_9BILA</name>
<keyword evidence="2" id="KW-1185">Reference proteome</keyword>
<gene>
    <name evidence="1" type="ORF">QR680_004335</name>
</gene>